<comment type="subcellular location">
    <subcellularLocation>
        <location evidence="1">Cell membrane</location>
        <topology evidence="1">Multi-pass membrane protein</topology>
    </subcellularLocation>
</comment>
<dbReference type="NCBIfam" id="TIGR00360">
    <property type="entry name" value="ComEC_N-term"/>
    <property type="match status" value="1"/>
</dbReference>
<feature type="transmembrane region" description="Helical" evidence="6">
    <location>
        <begin position="31"/>
        <end position="51"/>
    </location>
</feature>
<evidence type="ECO:0000313" key="10">
    <source>
        <dbReference type="Proteomes" id="UP000305939"/>
    </source>
</evidence>
<proteinExistence type="predicted"/>
<feature type="transmembrane region" description="Helical" evidence="6">
    <location>
        <begin position="280"/>
        <end position="297"/>
    </location>
</feature>
<keyword evidence="4 6" id="KW-1133">Transmembrane helix</keyword>
<feature type="domain" description="ComEC/Rec2-related protein" evidence="7">
    <location>
        <begin position="227"/>
        <end position="491"/>
    </location>
</feature>
<evidence type="ECO:0000313" key="9">
    <source>
        <dbReference type="EMBL" id="THD68842.1"/>
    </source>
</evidence>
<feature type="transmembrane region" description="Helical" evidence="6">
    <location>
        <begin position="56"/>
        <end position="72"/>
    </location>
</feature>
<feature type="transmembrane region" description="Helical" evidence="6">
    <location>
        <begin position="471"/>
        <end position="491"/>
    </location>
</feature>
<dbReference type="Pfam" id="PF03772">
    <property type="entry name" value="Competence"/>
    <property type="match status" value="1"/>
</dbReference>
<feature type="transmembrane region" description="Helical" evidence="6">
    <location>
        <begin position="303"/>
        <end position="320"/>
    </location>
</feature>
<feature type="transmembrane region" description="Helical" evidence="6">
    <location>
        <begin position="432"/>
        <end position="451"/>
    </location>
</feature>
<feature type="transmembrane region" description="Helical" evidence="6">
    <location>
        <begin position="7"/>
        <end position="25"/>
    </location>
</feature>
<keyword evidence="5 6" id="KW-0472">Membrane</keyword>
<keyword evidence="2" id="KW-1003">Cell membrane</keyword>
<sequence length="657" mass="74496">MKLLNIALLKLLVYLTSGIMAGYLLPEAINTMPVIPVGAFLCCILALSFLYNRKHYFEVVCGLLFLTIGIYSCQTQLTPPRSFIATFINKPIAANIYVQQELPATKYRYRYIGTVNPIHYSQSPLQAILEIPKTSKNVQSLTPGLKYLSVARVNYPAPPPDPIAFNYREYLRKKGIHLIAEINPASVSETGKPSPVRFWMFRLKNHLTGLIEDQSLDPLTLGLIKALILGDRSELSPEFYNSLRAIGGAHLIALSGLHIGILVSFTSFLLWPLRRFKNGGGIHFVLLSVFLTFYIFLVGASASVVRAGVMCVFLSFSILLQDRISALNTVITSAFILLVFHPLYLFDVGFQLSYAALAGIFLLRPIFDRIWKPKNRVIRFIWGLITISFPAQLFTAPLTLYYFHQFPVAFLLTNLMLTPLIMLFLPVAYLGSLAFIGGIVPGLFVLLINYLARIINYITGALQFESVFSEYVINLQPVQVLVLYAFLFIVVRSVYRKQYLMLIPMCIIFIQIRHLSENLLRKPDQLVISHHYKKSEVNITRNGLQQSHHYSREGSAFDIADSKEYFFKIGNESLLVITTNQFKFPDLPTSSQILLTNSTQINMDRLLNDLRPSRVIADGSNYPELVSRWRLSCMQKNIPFHYTGEKGYYIIKTSYGD</sequence>
<dbReference type="OrthoDB" id="9761531at2"/>
<dbReference type="Proteomes" id="UP000305939">
    <property type="component" value="Unassembled WGS sequence"/>
</dbReference>
<organism evidence="9 10">
    <name type="scientific">Robertkochia marina</name>
    <dbReference type="NCBI Taxonomy" id="1227945"/>
    <lineage>
        <taxon>Bacteria</taxon>
        <taxon>Pseudomonadati</taxon>
        <taxon>Bacteroidota</taxon>
        <taxon>Flavobacteriia</taxon>
        <taxon>Flavobacteriales</taxon>
        <taxon>Flavobacteriaceae</taxon>
        <taxon>Robertkochia</taxon>
    </lineage>
</organism>
<feature type="domain" description="DUF4131" evidence="8">
    <location>
        <begin position="36"/>
        <end position="185"/>
    </location>
</feature>
<dbReference type="PANTHER" id="PTHR30619:SF1">
    <property type="entry name" value="RECOMBINATION PROTEIN 2"/>
    <property type="match status" value="1"/>
</dbReference>
<comment type="caution">
    <text evidence="9">The sequence shown here is derived from an EMBL/GenBank/DDBJ whole genome shotgun (WGS) entry which is preliminary data.</text>
</comment>
<evidence type="ECO:0000259" key="8">
    <source>
        <dbReference type="Pfam" id="PF13567"/>
    </source>
</evidence>
<dbReference type="Pfam" id="PF13567">
    <property type="entry name" value="DUF4131"/>
    <property type="match status" value="1"/>
</dbReference>
<evidence type="ECO:0000256" key="1">
    <source>
        <dbReference type="ARBA" id="ARBA00004651"/>
    </source>
</evidence>
<dbReference type="RefSeq" id="WP_136334332.1">
    <property type="nucleotide sequence ID" value="NZ_QXMP01000007.1"/>
</dbReference>
<name>A0A4S3M190_9FLAO</name>
<feature type="transmembrane region" description="Helical" evidence="6">
    <location>
        <begin position="406"/>
        <end position="425"/>
    </location>
</feature>
<keyword evidence="10" id="KW-1185">Reference proteome</keyword>
<dbReference type="InterPro" id="IPR004477">
    <property type="entry name" value="ComEC_N"/>
</dbReference>
<protein>
    <submittedName>
        <fullName evidence="9">ComEC family competence protein</fullName>
    </submittedName>
</protein>
<dbReference type="PANTHER" id="PTHR30619">
    <property type="entry name" value="DNA INTERNALIZATION/COMPETENCE PROTEIN COMEC/REC2"/>
    <property type="match status" value="1"/>
</dbReference>
<dbReference type="EMBL" id="SSMC01000001">
    <property type="protein sequence ID" value="THD68842.1"/>
    <property type="molecule type" value="Genomic_DNA"/>
</dbReference>
<evidence type="ECO:0000259" key="7">
    <source>
        <dbReference type="Pfam" id="PF03772"/>
    </source>
</evidence>
<keyword evidence="3 6" id="KW-0812">Transmembrane</keyword>
<feature type="transmembrane region" description="Helical" evidence="6">
    <location>
        <begin position="251"/>
        <end position="273"/>
    </location>
</feature>
<feature type="transmembrane region" description="Helical" evidence="6">
    <location>
        <begin position="327"/>
        <end position="344"/>
    </location>
</feature>
<evidence type="ECO:0000256" key="3">
    <source>
        <dbReference type="ARBA" id="ARBA00022692"/>
    </source>
</evidence>
<dbReference type="InterPro" id="IPR025405">
    <property type="entry name" value="DUF4131"/>
</dbReference>
<evidence type="ECO:0000256" key="6">
    <source>
        <dbReference type="SAM" id="Phobius"/>
    </source>
</evidence>
<reference evidence="9 10" key="1">
    <citation type="submission" date="2019-04" db="EMBL/GenBank/DDBJ databases">
        <title>Draft genome sequence of Robertkochia marina CC-AMO-30D.</title>
        <authorList>
            <person name="Hameed A."/>
            <person name="Lin S.-Y."/>
            <person name="Shahina M."/>
            <person name="Lai W.-A."/>
            <person name="Young C.-C."/>
        </authorList>
    </citation>
    <scope>NUCLEOTIDE SEQUENCE [LARGE SCALE GENOMIC DNA]</scope>
    <source>
        <strain evidence="9 10">CC-AMO-30D</strain>
    </source>
</reference>
<dbReference type="AlphaFoldDB" id="A0A4S3M190"/>
<gene>
    <name evidence="9" type="ORF">E7Z59_00495</name>
</gene>
<dbReference type="InterPro" id="IPR052159">
    <property type="entry name" value="Competence_DNA_uptake"/>
</dbReference>
<evidence type="ECO:0000256" key="2">
    <source>
        <dbReference type="ARBA" id="ARBA00022475"/>
    </source>
</evidence>
<evidence type="ECO:0000256" key="4">
    <source>
        <dbReference type="ARBA" id="ARBA00022989"/>
    </source>
</evidence>
<feature type="transmembrane region" description="Helical" evidence="6">
    <location>
        <begin position="350"/>
        <end position="367"/>
    </location>
</feature>
<feature type="transmembrane region" description="Helical" evidence="6">
    <location>
        <begin position="379"/>
        <end position="400"/>
    </location>
</feature>
<accession>A0A4S3M190</accession>
<dbReference type="GO" id="GO:0005886">
    <property type="term" value="C:plasma membrane"/>
    <property type="evidence" value="ECO:0007669"/>
    <property type="project" value="UniProtKB-SubCell"/>
</dbReference>
<evidence type="ECO:0000256" key="5">
    <source>
        <dbReference type="ARBA" id="ARBA00023136"/>
    </source>
</evidence>